<dbReference type="EMBL" id="LBSA01000004">
    <property type="protein sequence ID" value="KKQ10465.1"/>
    <property type="molecule type" value="Genomic_DNA"/>
</dbReference>
<organism evidence="1 2">
    <name type="scientific">Candidatus Daviesbacteria bacterium GW2011_GWB1_36_5</name>
    <dbReference type="NCBI Taxonomy" id="1618426"/>
    <lineage>
        <taxon>Bacteria</taxon>
        <taxon>Candidatus Daviesiibacteriota</taxon>
    </lineage>
</organism>
<evidence type="ECO:0000313" key="1">
    <source>
        <dbReference type="EMBL" id="KKQ10465.1"/>
    </source>
</evidence>
<accession>A0A0G0FA87</accession>
<comment type="caution">
    <text evidence="1">The sequence shown here is derived from an EMBL/GenBank/DDBJ whole genome shotgun (WGS) entry which is preliminary data.</text>
</comment>
<reference evidence="1 2" key="1">
    <citation type="journal article" date="2015" name="Nature">
        <title>rRNA introns, odd ribosomes, and small enigmatic genomes across a large radiation of phyla.</title>
        <authorList>
            <person name="Brown C.T."/>
            <person name="Hug L.A."/>
            <person name="Thomas B.C."/>
            <person name="Sharon I."/>
            <person name="Castelle C.J."/>
            <person name="Singh A."/>
            <person name="Wilkins M.J."/>
            <person name="Williams K.H."/>
            <person name="Banfield J.F."/>
        </authorList>
    </citation>
    <scope>NUCLEOTIDE SEQUENCE [LARGE SCALE GENOMIC DNA]</scope>
</reference>
<gene>
    <name evidence="1" type="ORF">US19_C0004G0013</name>
</gene>
<name>A0A0G0FA87_9BACT</name>
<dbReference type="AlphaFoldDB" id="A0A0G0FA87"/>
<proteinExistence type="predicted"/>
<evidence type="ECO:0000313" key="2">
    <source>
        <dbReference type="Proteomes" id="UP000034492"/>
    </source>
</evidence>
<dbReference type="Proteomes" id="UP000034492">
    <property type="component" value="Unassembled WGS sequence"/>
</dbReference>
<protein>
    <submittedName>
        <fullName evidence="1">Uncharacterized protein</fullName>
    </submittedName>
</protein>
<sequence length="234" mass="27392">MPQTTERIKLPEPYNSKVGQVIEEIEDINSRRAWFIPRTLDESEYYLSQIMPFFAELKESFQPFVFNDQSLRQSWHFARDSAYELAEEYHRKLWWDEAWKRTNDASLVSLKRAAANAISGDNRRSAELTHTYNNLIKNTGVILGRIAAWEVVSDLPELEGLQNPDRVLLEFYKRGLVFIDLRYFNDKQVPVAHQIVRPSADSPERYLVCLIDNQTKIKFKHGLNRVCKDAVEIN</sequence>